<evidence type="ECO:0000256" key="1">
    <source>
        <dbReference type="SAM" id="Phobius"/>
    </source>
</evidence>
<dbReference type="Pfam" id="PF22564">
    <property type="entry name" value="HAAS"/>
    <property type="match status" value="1"/>
</dbReference>
<dbReference type="AlphaFoldDB" id="A0A1X0VGG0"/>
<name>A0A1X0VGG0_LEUPS</name>
<keyword evidence="1" id="KW-0812">Transmembrane</keyword>
<dbReference type="RefSeq" id="WP_080519060.1">
    <property type="nucleotide sequence ID" value="NZ_MPLS01000001.1"/>
</dbReference>
<evidence type="ECO:0008006" key="4">
    <source>
        <dbReference type="Google" id="ProtNLM"/>
    </source>
</evidence>
<accession>A0A1X0VGG0</accession>
<reference evidence="2 3" key="1">
    <citation type="journal article" date="2017" name="Front. Microbiol.">
        <title>Genomic Characterization of Dairy Associated Leuconostoc Species and Diversity of Leuconostocs in Undefined Mixed Mesophilic Starter Cultures.</title>
        <authorList>
            <person name="Frantzen C.A."/>
            <person name="Kot W."/>
            <person name="Pedersen T.B."/>
            <person name="Ardo Y.M."/>
            <person name="Broadbent J.R."/>
            <person name="Neve H."/>
            <person name="Hansen L.H."/>
            <person name="Dal Bello F."/>
            <person name="Ostlie H.M."/>
            <person name="Kleppen H.P."/>
            <person name="Vogensen F.K."/>
            <person name="Holo H."/>
        </authorList>
    </citation>
    <scope>NUCLEOTIDE SEQUENCE [LARGE SCALE GENOMIC DNA]</scope>
    <source>
        <strain evidence="2 3">LMGCF08</strain>
    </source>
</reference>
<dbReference type="STRING" id="33968.BMS77_03160"/>
<evidence type="ECO:0000313" key="3">
    <source>
        <dbReference type="Proteomes" id="UP000192288"/>
    </source>
</evidence>
<comment type="caution">
    <text evidence="2">The sequence shown here is derived from an EMBL/GenBank/DDBJ whole genome shotgun (WGS) entry which is preliminary data.</text>
</comment>
<evidence type="ECO:0000313" key="2">
    <source>
        <dbReference type="EMBL" id="ORI98704.1"/>
    </source>
</evidence>
<dbReference type="EMBL" id="MPLS01000001">
    <property type="protein sequence ID" value="ORI98704.1"/>
    <property type="molecule type" value="Genomic_DNA"/>
</dbReference>
<keyword evidence="1" id="KW-0472">Membrane</keyword>
<feature type="transmembrane region" description="Helical" evidence="1">
    <location>
        <begin position="112"/>
        <end position="141"/>
    </location>
</feature>
<feature type="transmembrane region" description="Helical" evidence="1">
    <location>
        <begin position="147"/>
        <end position="176"/>
    </location>
</feature>
<protein>
    <recommendedName>
        <fullName evidence="4">DUF1700 domain-containing protein</fullName>
    </recommendedName>
</protein>
<dbReference type="eggNOG" id="COG4709">
    <property type="taxonomic scope" value="Bacteria"/>
</dbReference>
<organism evidence="2 3">
    <name type="scientific">Leuconostoc pseudomesenteroides</name>
    <dbReference type="NCBI Taxonomy" id="33968"/>
    <lineage>
        <taxon>Bacteria</taxon>
        <taxon>Bacillati</taxon>
        <taxon>Bacillota</taxon>
        <taxon>Bacilli</taxon>
        <taxon>Lactobacillales</taxon>
        <taxon>Lactobacillaceae</taxon>
        <taxon>Leuconostoc</taxon>
    </lineage>
</organism>
<dbReference type="Proteomes" id="UP000192288">
    <property type="component" value="Unassembled WGS sequence"/>
</dbReference>
<sequence length="201" mass="22277">MENYLTELDKLLNQLHHSDKEEALNFYREYLMDADLITYEACVGELGTPKQLSRKILADYSIKADEKSADDTNNKNSRSNIKLIWWIALALLASPLALPVFIILVTLVAVCFALVAALIAIIIALGLTGMLAAISGVGVLLQSTWTGLYYIGCGLTILGIMVAGIPAGVALLRWLINKTAKFSKLIYRRFIDKNHVHQEDR</sequence>
<keyword evidence="1" id="KW-1133">Transmembrane helix</keyword>
<proteinExistence type="predicted"/>
<gene>
    <name evidence="2" type="ORF">BMR96_00165</name>
</gene>
<feature type="transmembrane region" description="Helical" evidence="1">
    <location>
        <begin position="83"/>
        <end position="105"/>
    </location>
</feature>